<organism evidence="2">
    <name type="scientific">Brassica cretica</name>
    <name type="common">Mustard</name>
    <dbReference type="NCBI Taxonomy" id="69181"/>
    <lineage>
        <taxon>Eukaryota</taxon>
        <taxon>Viridiplantae</taxon>
        <taxon>Streptophyta</taxon>
        <taxon>Embryophyta</taxon>
        <taxon>Tracheophyta</taxon>
        <taxon>Spermatophyta</taxon>
        <taxon>Magnoliopsida</taxon>
        <taxon>eudicotyledons</taxon>
        <taxon>Gunneridae</taxon>
        <taxon>Pentapetalae</taxon>
        <taxon>rosids</taxon>
        <taxon>malvids</taxon>
        <taxon>Brassicales</taxon>
        <taxon>Brassicaceae</taxon>
        <taxon>Brassiceae</taxon>
        <taxon>Brassica</taxon>
    </lineage>
</organism>
<accession>A0A8S9IPG0</accession>
<gene>
    <name evidence="2" type="ORF">F2Q70_00002855</name>
</gene>
<feature type="compositionally biased region" description="Basic and acidic residues" evidence="1">
    <location>
        <begin position="96"/>
        <end position="105"/>
    </location>
</feature>
<feature type="compositionally biased region" description="Low complexity" evidence="1">
    <location>
        <begin position="106"/>
        <end position="116"/>
    </location>
</feature>
<sequence>MMPMVPIQWVAAMRKLNPRKPNKRSSESGENQRESARVIPDARNGNLRRSRTKACFCTSSSPGNIRAPGSTISKTSSEAQSFPSSTRISGPSSTRPRSDIGETDHPPGSGSPPSSGKWKTSDKENLTYFRIWKSLTYSNRLRPALGRLYKGNLNPKARDRHFET</sequence>
<proteinExistence type="predicted"/>
<dbReference type="EMBL" id="QGKY02001015">
    <property type="protein sequence ID" value="KAF2570876.1"/>
    <property type="molecule type" value="Genomic_DNA"/>
</dbReference>
<name>A0A8S9IPG0_BRACR</name>
<protein>
    <submittedName>
        <fullName evidence="2">Uncharacterized protein</fullName>
    </submittedName>
</protein>
<feature type="region of interest" description="Disordered" evidence="1">
    <location>
        <begin position="13"/>
        <end position="121"/>
    </location>
</feature>
<feature type="compositionally biased region" description="Basic and acidic residues" evidence="1">
    <location>
        <begin position="24"/>
        <end position="36"/>
    </location>
</feature>
<feature type="compositionally biased region" description="Polar residues" evidence="1">
    <location>
        <begin position="70"/>
        <end position="95"/>
    </location>
</feature>
<evidence type="ECO:0000256" key="1">
    <source>
        <dbReference type="SAM" id="MobiDB-lite"/>
    </source>
</evidence>
<reference evidence="2" key="1">
    <citation type="submission" date="2019-12" db="EMBL/GenBank/DDBJ databases">
        <title>Genome sequencing and annotation of Brassica cretica.</title>
        <authorList>
            <person name="Studholme D.J."/>
            <person name="Sarris P.F."/>
        </authorList>
    </citation>
    <scope>NUCLEOTIDE SEQUENCE</scope>
    <source>
        <strain evidence="2">PFS-102/07</strain>
        <tissue evidence="2">Leaf</tissue>
    </source>
</reference>
<comment type="caution">
    <text evidence="2">The sequence shown here is derived from an EMBL/GenBank/DDBJ whole genome shotgun (WGS) entry which is preliminary data.</text>
</comment>
<dbReference type="AlphaFoldDB" id="A0A8S9IPG0"/>
<evidence type="ECO:0000313" key="2">
    <source>
        <dbReference type="EMBL" id="KAF2570876.1"/>
    </source>
</evidence>